<proteinExistence type="predicted"/>
<evidence type="ECO:0000313" key="1">
    <source>
        <dbReference type="EMBL" id="VYU45820.1"/>
    </source>
</evidence>
<organism evidence="1">
    <name type="scientific">Clostridium paraputrificum</name>
    <dbReference type="NCBI Taxonomy" id="29363"/>
    <lineage>
        <taxon>Bacteria</taxon>
        <taxon>Bacillati</taxon>
        <taxon>Bacillota</taxon>
        <taxon>Clostridia</taxon>
        <taxon>Eubacteriales</taxon>
        <taxon>Clostridiaceae</taxon>
        <taxon>Clostridium</taxon>
    </lineage>
</organism>
<accession>A0A6N3F1C1</accession>
<name>A0A6N3F1C1_9CLOT</name>
<reference evidence="1" key="1">
    <citation type="submission" date="2019-11" db="EMBL/GenBank/DDBJ databases">
        <authorList>
            <person name="Feng L."/>
        </authorList>
    </citation>
    <scope>NUCLEOTIDE SEQUENCE</scope>
    <source>
        <strain evidence="1">CParaputrificumLFYP93</strain>
    </source>
</reference>
<dbReference type="AlphaFoldDB" id="A0A6N3F1C1"/>
<gene>
    <name evidence="1" type="ORF">CPLFYP93_02346</name>
</gene>
<sequence length="186" mass="20995">MGIKRSTSFGNKSDTVRDRCIREVAKSKAKIKYLVSIKVEDPTEEVIQEQIDYLKYNSYGTRITRVGMTEKDGLHILYFKCTGAKYPASYLADVKIEYADESSHEACIFYSELDRVLKHYIGKSYTLNGKFKDGLIKVLVDNKVLFILEHLPRVSNVYGVTPVGECSDNLLTGLLNVPCIVGVNRV</sequence>
<dbReference type="EMBL" id="CACRTV010000057">
    <property type="protein sequence ID" value="VYU45820.1"/>
    <property type="molecule type" value="Genomic_DNA"/>
</dbReference>
<dbReference type="RefSeq" id="WP_156561715.1">
    <property type="nucleotide sequence ID" value="NZ_CACRTV010000057.1"/>
</dbReference>
<protein>
    <submittedName>
        <fullName evidence="1">Uncharacterized protein</fullName>
    </submittedName>
</protein>